<accession>A0A1D1ULT6</accession>
<evidence type="ECO:0000313" key="2">
    <source>
        <dbReference type="EMBL" id="GAU90401.1"/>
    </source>
</evidence>
<feature type="compositionally biased region" description="Acidic residues" evidence="1">
    <location>
        <begin position="57"/>
        <end position="68"/>
    </location>
</feature>
<sequence length="114" mass="12679">MEYQKNTRISRLKAKCAAAVKSQKNRLGTDRGSPGRKRPRSRECNPHQLSPTRVDQELSEEGEEEEGNDAGKTTIDSSVGQLDMDRTIEGIKNIPELVPMASNDPNDGWTLNQV</sequence>
<proteinExistence type="predicted"/>
<comment type="caution">
    <text evidence="2">The sequence shown here is derived from an EMBL/GenBank/DDBJ whole genome shotgun (WGS) entry which is preliminary data.</text>
</comment>
<protein>
    <submittedName>
        <fullName evidence="2">Uncharacterized protein</fullName>
    </submittedName>
</protein>
<organism evidence="2 3">
    <name type="scientific">Ramazzottius varieornatus</name>
    <name type="common">Water bear</name>
    <name type="synonym">Tardigrade</name>
    <dbReference type="NCBI Taxonomy" id="947166"/>
    <lineage>
        <taxon>Eukaryota</taxon>
        <taxon>Metazoa</taxon>
        <taxon>Ecdysozoa</taxon>
        <taxon>Tardigrada</taxon>
        <taxon>Eutardigrada</taxon>
        <taxon>Parachela</taxon>
        <taxon>Hypsibioidea</taxon>
        <taxon>Ramazzottiidae</taxon>
        <taxon>Ramazzottius</taxon>
    </lineage>
</organism>
<feature type="region of interest" description="Disordered" evidence="1">
    <location>
        <begin position="1"/>
        <end position="83"/>
    </location>
</feature>
<reference evidence="2 3" key="1">
    <citation type="journal article" date="2016" name="Nat. Commun.">
        <title>Extremotolerant tardigrade genome and improved radiotolerance of human cultured cells by tardigrade-unique protein.</title>
        <authorList>
            <person name="Hashimoto T."/>
            <person name="Horikawa D.D."/>
            <person name="Saito Y."/>
            <person name="Kuwahara H."/>
            <person name="Kozuka-Hata H."/>
            <person name="Shin-I T."/>
            <person name="Minakuchi Y."/>
            <person name="Ohishi K."/>
            <person name="Motoyama A."/>
            <person name="Aizu T."/>
            <person name="Enomoto A."/>
            <person name="Kondo K."/>
            <person name="Tanaka S."/>
            <person name="Hara Y."/>
            <person name="Koshikawa S."/>
            <person name="Sagara H."/>
            <person name="Miura T."/>
            <person name="Yokobori S."/>
            <person name="Miyagawa K."/>
            <person name="Suzuki Y."/>
            <person name="Kubo T."/>
            <person name="Oyama M."/>
            <person name="Kohara Y."/>
            <person name="Fujiyama A."/>
            <person name="Arakawa K."/>
            <person name="Katayama T."/>
            <person name="Toyoda A."/>
            <person name="Kunieda T."/>
        </authorList>
    </citation>
    <scope>NUCLEOTIDE SEQUENCE [LARGE SCALE GENOMIC DNA]</scope>
    <source>
        <strain evidence="2 3">YOKOZUNA-1</strain>
    </source>
</reference>
<gene>
    <name evidence="2" type="primary">RvY_02821-1</name>
    <name evidence="2" type="synonym">RvY_02821.1</name>
    <name evidence="2" type="ORF">RvY_02821</name>
</gene>
<dbReference type="EMBL" id="BDGG01000001">
    <property type="protein sequence ID" value="GAU90401.1"/>
    <property type="molecule type" value="Genomic_DNA"/>
</dbReference>
<dbReference type="Proteomes" id="UP000186922">
    <property type="component" value="Unassembled WGS sequence"/>
</dbReference>
<evidence type="ECO:0000256" key="1">
    <source>
        <dbReference type="SAM" id="MobiDB-lite"/>
    </source>
</evidence>
<evidence type="ECO:0000313" key="3">
    <source>
        <dbReference type="Proteomes" id="UP000186922"/>
    </source>
</evidence>
<keyword evidence="3" id="KW-1185">Reference proteome</keyword>
<name>A0A1D1ULT6_RAMVA</name>
<dbReference type="AlphaFoldDB" id="A0A1D1ULT6"/>